<reference evidence="1" key="1">
    <citation type="journal article" date="2023" name="Science">
        <title>Genome structures resolve the early diversification of teleost fishes.</title>
        <authorList>
            <person name="Parey E."/>
            <person name="Louis A."/>
            <person name="Montfort J."/>
            <person name="Bouchez O."/>
            <person name="Roques C."/>
            <person name="Iampietro C."/>
            <person name="Lluch J."/>
            <person name="Castinel A."/>
            <person name="Donnadieu C."/>
            <person name="Desvignes T."/>
            <person name="Floi Bucao C."/>
            <person name="Jouanno E."/>
            <person name="Wen M."/>
            <person name="Mejri S."/>
            <person name="Dirks R."/>
            <person name="Jansen H."/>
            <person name="Henkel C."/>
            <person name="Chen W.J."/>
            <person name="Zahm M."/>
            <person name="Cabau C."/>
            <person name="Klopp C."/>
            <person name="Thompson A.W."/>
            <person name="Robinson-Rechavi M."/>
            <person name="Braasch I."/>
            <person name="Lecointre G."/>
            <person name="Bobe J."/>
            <person name="Postlethwait J.H."/>
            <person name="Berthelot C."/>
            <person name="Roest Crollius H."/>
            <person name="Guiguen Y."/>
        </authorList>
    </citation>
    <scope>NUCLEOTIDE SEQUENCE</scope>
    <source>
        <strain evidence="1">NC1722</strain>
    </source>
</reference>
<evidence type="ECO:0000313" key="2">
    <source>
        <dbReference type="Proteomes" id="UP001221898"/>
    </source>
</evidence>
<evidence type="ECO:0000313" key="1">
    <source>
        <dbReference type="EMBL" id="KAJ8385388.1"/>
    </source>
</evidence>
<protein>
    <submittedName>
        <fullName evidence="1">Uncharacterized protein</fullName>
    </submittedName>
</protein>
<comment type="caution">
    <text evidence="1">The sequence shown here is derived from an EMBL/GenBank/DDBJ whole genome shotgun (WGS) entry which is preliminary data.</text>
</comment>
<keyword evidence="2" id="KW-1185">Reference proteome</keyword>
<proteinExistence type="predicted"/>
<name>A0AAD7RJC0_9TELE</name>
<accession>A0AAD7RJC0</accession>
<organism evidence="1 2">
    <name type="scientific">Aldrovandia affinis</name>
    <dbReference type="NCBI Taxonomy" id="143900"/>
    <lineage>
        <taxon>Eukaryota</taxon>
        <taxon>Metazoa</taxon>
        <taxon>Chordata</taxon>
        <taxon>Craniata</taxon>
        <taxon>Vertebrata</taxon>
        <taxon>Euteleostomi</taxon>
        <taxon>Actinopterygii</taxon>
        <taxon>Neopterygii</taxon>
        <taxon>Teleostei</taxon>
        <taxon>Notacanthiformes</taxon>
        <taxon>Halosauridae</taxon>
        <taxon>Aldrovandia</taxon>
    </lineage>
</organism>
<dbReference type="AlphaFoldDB" id="A0AAD7RJC0"/>
<dbReference type="EMBL" id="JAINUG010000252">
    <property type="protein sequence ID" value="KAJ8385388.1"/>
    <property type="molecule type" value="Genomic_DNA"/>
</dbReference>
<gene>
    <name evidence="1" type="ORF">AAFF_G00190090</name>
</gene>
<sequence length="101" mass="11656">MGSLGRTPTHYDTSAFVRRWLLALLMYSHRVCHLRQQQPSTTVFVYYQVQQWKGTVDELLPQEWGWKESDGGLSLSRLTYHQLHWNSYGSSDAPARQTAAA</sequence>
<dbReference type="Proteomes" id="UP001221898">
    <property type="component" value="Unassembled WGS sequence"/>
</dbReference>